<evidence type="ECO:0000313" key="4">
    <source>
        <dbReference type="EMBL" id="KAH3774040.1"/>
    </source>
</evidence>
<gene>
    <name evidence="4" type="ORF">DPMN_175411</name>
</gene>
<feature type="compositionally biased region" description="Polar residues" evidence="1">
    <location>
        <begin position="357"/>
        <end position="367"/>
    </location>
</feature>
<keyword evidence="2" id="KW-1133">Transmembrane helix</keyword>
<evidence type="ECO:0000313" key="5">
    <source>
        <dbReference type="Proteomes" id="UP000828390"/>
    </source>
</evidence>
<name>A0A9D4E7U3_DREPO</name>
<organism evidence="4 5">
    <name type="scientific">Dreissena polymorpha</name>
    <name type="common">Zebra mussel</name>
    <name type="synonym">Mytilus polymorpha</name>
    <dbReference type="NCBI Taxonomy" id="45954"/>
    <lineage>
        <taxon>Eukaryota</taxon>
        <taxon>Metazoa</taxon>
        <taxon>Spiralia</taxon>
        <taxon>Lophotrochozoa</taxon>
        <taxon>Mollusca</taxon>
        <taxon>Bivalvia</taxon>
        <taxon>Autobranchia</taxon>
        <taxon>Heteroconchia</taxon>
        <taxon>Euheterodonta</taxon>
        <taxon>Imparidentia</taxon>
        <taxon>Neoheterodontei</taxon>
        <taxon>Myida</taxon>
        <taxon>Dreissenoidea</taxon>
        <taxon>Dreissenidae</taxon>
        <taxon>Dreissena</taxon>
    </lineage>
</organism>
<keyword evidence="3" id="KW-0732">Signal</keyword>
<accession>A0A9D4E7U3</accession>
<evidence type="ECO:0000256" key="1">
    <source>
        <dbReference type="SAM" id="MobiDB-lite"/>
    </source>
</evidence>
<keyword evidence="5" id="KW-1185">Reference proteome</keyword>
<feature type="region of interest" description="Disordered" evidence="1">
    <location>
        <begin position="435"/>
        <end position="461"/>
    </location>
</feature>
<reference evidence="4" key="2">
    <citation type="submission" date="2020-11" db="EMBL/GenBank/DDBJ databases">
        <authorList>
            <person name="McCartney M.A."/>
            <person name="Auch B."/>
            <person name="Kono T."/>
            <person name="Mallez S."/>
            <person name="Becker A."/>
            <person name="Gohl D.M."/>
            <person name="Silverstein K.A.T."/>
            <person name="Koren S."/>
            <person name="Bechman K.B."/>
            <person name="Herman A."/>
            <person name="Abrahante J.E."/>
            <person name="Garbe J."/>
        </authorList>
    </citation>
    <scope>NUCLEOTIDE SEQUENCE</scope>
    <source>
        <strain evidence="4">Duluth1</strain>
        <tissue evidence="4">Whole animal</tissue>
    </source>
</reference>
<feature type="signal peptide" evidence="3">
    <location>
        <begin position="1"/>
        <end position="17"/>
    </location>
</feature>
<keyword evidence="2" id="KW-0472">Membrane</keyword>
<comment type="caution">
    <text evidence="4">The sequence shown here is derived from an EMBL/GenBank/DDBJ whole genome shotgun (WGS) entry which is preliminary data.</text>
</comment>
<keyword evidence="2" id="KW-0812">Transmembrane</keyword>
<evidence type="ECO:0000256" key="3">
    <source>
        <dbReference type="SAM" id="SignalP"/>
    </source>
</evidence>
<dbReference type="Proteomes" id="UP000828390">
    <property type="component" value="Unassembled WGS sequence"/>
</dbReference>
<reference evidence="4" key="1">
    <citation type="journal article" date="2019" name="bioRxiv">
        <title>The Genome of the Zebra Mussel, Dreissena polymorpha: A Resource for Invasive Species Research.</title>
        <authorList>
            <person name="McCartney M.A."/>
            <person name="Auch B."/>
            <person name="Kono T."/>
            <person name="Mallez S."/>
            <person name="Zhang Y."/>
            <person name="Obille A."/>
            <person name="Becker A."/>
            <person name="Abrahante J.E."/>
            <person name="Garbe J."/>
            <person name="Badalamenti J.P."/>
            <person name="Herman A."/>
            <person name="Mangelson H."/>
            <person name="Liachko I."/>
            <person name="Sullivan S."/>
            <person name="Sone E.D."/>
            <person name="Koren S."/>
            <person name="Silverstein K.A.T."/>
            <person name="Beckman K.B."/>
            <person name="Gohl D.M."/>
        </authorList>
    </citation>
    <scope>NUCLEOTIDE SEQUENCE</scope>
    <source>
        <strain evidence="4">Duluth1</strain>
        <tissue evidence="4">Whole animal</tissue>
    </source>
</reference>
<protein>
    <submittedName>
        <fullName evidence="4">Uncharacterized protein</fullName>
    </submittedName>
</protein>
<dbReference type="EMBL" id="JAIWYP010000009">
    <property type="protein sequence ID" value="KAH3774040.1"/>
    <property type="molecule type" value="Genomic_DNA"/>
</dbReference>
<feature type="chain" id="PRO_5039511576" evidence="3">
    <location>
        <begin position="18"/>
        <end position="461"/>
    </location>
</feature>
<evidence type="ECO:0000256" key="2">
    <source>
        <dbReference type="SAM" id="Phobius"/>
    </source>
</evidence>
<feature type="region of interest" description="Disordered" evidence="1">
    <location>
        <begin position="308"/>
        <end position="404"/>
    </location>
</feature>
<proteinExistence type="predicted"/>
<dbReference type="AlphaFoldDB" id="A0A9D4E7U3"/>
<feature type="compositionally biased region" description="Basic and acidic residues" evidence="1">
    <location>
        <begin position="435"/>
        <end position="453"/>
    </location>
</feature>
<feature type="transmembrane region" description="Helical" evidence="2">
    <location>
        <begin position="270"/>
        <end position="290"/>
    </location>
</feature>
<sequence length="461" mass="50725">MDTFNLYFVLGFCTVLSMPLGENAKGLALEPTTYCINILENDAGTTLDTLVKLCKHTPVGSIFTLYSVSGSETKFFVNFTKTNETSCDRFFGLPLTSELITPISSEVVKKNVLECVPYLNDPSMSNIFKRVIMYIVSKKTKVQLDNMNFYAYVLITDDSTNPDQWTYAATDKEHVIKVKEIDKLLKQLQWDTRFGKCPVDEFFTDNLGTCQACSNALDALPDECHYFGEKITPIAGSTTIHQTMTIEIIHEHTSPTKMTGTPKSTQEDTWTYVPIIVIAILLIVTCPFVGPKNDVERQVMQVSDGNGVQEVGQMDGEGGNQESLAFIPAGSGSLNGEGGTQETLAFITDGSDSDSGHISSPNGNQPSIERHESDSGNESEEQNGTAGMAWPDRGGEHQLGPTDFSVGQMTVSISDGQEEGIEDLIRKNNYVLDDPMHRVHDRPVLPYPRDEGTSLKTYSVS</sequence>